<dbReference type="PANTHER" id="PTHR23263:SF124">
    <property type="entry name" value="SMALL PROLINE-RICH PROTEIN 3"/>
    <property type="match status" value="1"/>
</dbReference>
<reference evidence="2 3" key="1">
    <citation type="submission" date="2016-03" db="EMBL/GenBank/DDBJ databases">
        <title>EvidentialGene: Evidence-directed Construction of Genes on Genomes.</title>
        <authorList>
            <person name="Gilbert D.G."/>
            <person name="Choi J.-H."/>
            <person name="Mockaitis K."/>
            <person name="Colbourne J."/>
            <person name="Pfrender M."/>
        </authorList>
    </citation>
    <scope>NUCLEOTIDE SEQUENCE [LARGE SCALE GENOMIC DNA]</scope>
    <source>
        <strain evidence="2 3">Xinb3</strain>
        <tissue evidence="2">Complete organism</tissue>
    </source>
</reference>
<comment type="caution">
    <text evidence="2">The sequence shown here is derived from an EMBL/GenBank/DDBJ whole genome shotgun (WGS) entry which is preliminary data.</text>
</comment>
<keyword evidence="1" id="KW-0732">Signal</keyword>
<dbReference type="AlphaFoldDB" id="A0A162RDU8"/>
<name>A0A162RDU8_9CRUS</name>
<feature type="signal peptide" evidence="1">
    <location>
        <begin position="1"/>
        <end position="22"/>
    </location>
</feature>
<gene>
    <name evidence="2" type="ORF">APZ42_012802</name>
</gene>
<evidence type="ECO:0000256" key="1">
    <source>
        <dbReference type="SAM" id="SignalP"/>
    </source>
</evidence>
<evidence type="ECO:0000313" key="2">
    <source>
        <dbReference type="EMBL" id="KZS20432.1"/>
    </source>
</evidence>
<feature type="chain" id="PRO_5007839315" evidence="1">
    <location>
        <begin position="23"/>
        <end position="200"/>
    </location>
</feature>
<dbReference type="OrthoDB" id="6333452at2759"/>
<protein>
    <submittedName>
        <fullName evidence="2">Endocuticle structural glycoprotein SgAbd-1</fullName>
    </submittedName>
</protein>
<keyword evidence="3" id="KW-1185">Reference proteome</keyword>
<dbReference type="Proteomes" id="UP000076858">
    <property type="component" value="Unassembled WGS sequence"/>
</dbReference>
<organism evidence="2 3">
    <name type="scientific">Daphnia magna</name>
    <dbReference type="NCBI Taxonomy" id="35525"/>
    <lineage>
        <taxon>Eukaryota</taxon>
        <taxon>Metazoa</taxon>
        <taxon>Ecdysozoa</taxon>
        <taxon>Arthropoda</taxon>
        <taxon>Crustacea</taxon>
        <taxon>Branchiopoda</taxon>
        <taxon>Diplostraca</taxon>
        <taxon>Cladocera</taxon>
        <taxon>Anomopoda</taxon>
        <taxon>Daphniidae</taxon>
        <taxon>Daphnia</taxon>
    </lineage>
</organism>
<accession>A0A162RDU8</accession>
<sequence>MASYGIMLLLAVVSLMAGWTVGVPMGSSSSEYGSYSYQTTTAAPYYTTAAPYYTTAAPYYTTAAPYYTTAAPYYTTAAPYYTTAAPYYTTAYAAPTYYTTKAPEYYPTTYASPTYYTEAPILDMAEGTEDYEDGKVKKFGTKPEDIGVASKGSYSYNFPGTIITVNWITDEKTKAVHTYIQVTYPMQKPACRSMSCTIDD</sequence>
<proteinExistence type="predicted"/>
<evidence type="ECO:0000313" key="3">
    <source>
        <dbReference type="Proteomes" id="UP000076858"/>
    </source>
</evidence>
<dbReference type="EMBL" id="LRGB01000190">
    <property type="protein sequence ID" value="KZS20432.1"/>
    <property type="molecule type" value="Genomic_DNA"/>
</dbReference>
<dbReference type="PANTHER" id="PTHR23263">
    <property type="entry name" value="SMALL PROLINE-RICH PROTEIN"/>
    <property type="match status" value="1"/>
</dbReference>